<dbReference type="EMBL" id="JACHGK010000001">
    <property type="protein sequence ID" value="MBB6444038.1"/>
    <property type="molecule type" value="Genomic_DNA"/>
</dbReference>
<accession>A0A7X0HNH1</accession>
<feature type="transmembrane region" description="Helical" evidence="11">
    <location>
        <begin position="154"/>
        <end position="176"/>
    </location>
</feature>
<feature type="transmembrane region" description="Helical" evidence="11">
    <location>
        <begin position="286"/>
        <end position="306"/>
    </location>
</feature>
<keyword evidence="7 11" id="KW-1133">Transmembrane helix</keyword>
<dbReference type="GO" id="GO:0005886">
    <property type="term" value="C:plasma membrane"/>
    <property type="evidence" value="ECO:0007669"/>
    <property type="project" value="UniProtKB-SubCell"/>
</dbReference>
<feature type="transmembrane region" description="Helical" evidence="11">
    <location>
        <begin position="235"/>
        <end position="254"/>
    </location>
</feature>
<evidence type="ECO:0000256" key="11">
    <source>
        <dbReference type="SAM" id="Phobius"/>
    </source>
</evidence>
<comment type="subcellular location">
    <subcellularLocation>
        <location evidence="1">Cell membrane</location>
        <topology evidence="1">Multi-pass membrane protein</topology>
    </subcellularLocation>
</comment>
<evidence type="ECO:0000313" key="13">
    <source>
        <dbReference type="Proteomes" id="UP000531594"/>
    </source>
</evidence>
<dbReference type="InterPro" id="IPR001851">
    <property type="entry name" value="ABC_transp_permease"/>
</dbReference>
<dbReference type="AlphaFoldDB" id="A0A7X0HNH1"/>
<comment type="subunit">
    <text evidence="2">The complex is composed of two ATP-binding proteins (LsrA), two transmembrane proteins (LsrC and LsrD) and a solute-binding protein (LsrB).</text>
</comment>
<evidence type="ECO:0000256" key="2">
    <source>
        <dbReference type="ARBA" id="ARBA00011262"/>
    </source>
</evidence>
<evidence type="ECO:0000256" key="9">
    <source>
        <dbReference type="ARBA" id="ARBA00025439"/>
    </source>
</evidence>
<keyword evidence="8 11" id="KW-0472">Membrane</keyword>
<feature type="transmembrane region" description="Helical" evidence="11">
    <location>
        <begin position="12"/>
        <end position="31"/>
    </location>
</feature>
<evidence type="ECO:0000256" key="6">
    <source>
        <dbReference type="ARBA" id="ARBA00022692"/>
    </source>
</evidence>
<sequence length="326" mass="34114">MKGLIKHREFRTIIFLILLFLFVGLINSDYISPDNIQNSLKNSLLYIILAAGLSFVLLTGEIDISIGGILGLSAAVSGMVLRDGGSMVLAVIIAAAIGAAIGLVNGLGVTVLKISSFIMTLGMLEIVRVIHVIYTDGQWIENLPASFKKISQLSFLGINILAIAVILLIISAHIFLSQSKKGRYFAAIGDNEDGAILIGIPVKKMKISAFVISGISASLAGLIFASQIGFISTTAGLGIEMTVIAAAVLGGVSLSGGVGSVIGAAIGAIIMSSIHSALVFLKVPAFWNSAISGALLIIIVVTDVLMARRADMKARKDRLNARVLDL</sequence>
<evidence type="ECO:0000256" key="1">
    <source>
        <dbReference type="ARBA" id="ARBA00004651"/>
    </source>
</evidence>
<evidence type="ECO:0000256" key="5">
    <source>
        <dbReference type="ARBA" id="ARBA00022519"/>
    </source>
</evidence>
<feature type="transmembrane region" description="Helical" evidence="11">
    <location>
        <begin position="87"/>
        <end position="107"/>
    </location>
</feature>
<feature type="transmembrane region" description="Helical" evidence="11">
    <location>
        <begin position="261"/>
        <end position="280"/>
    </location>
</feature>
<dbReference type="GO" id="GO:0022857">
    <property type="term" value="F:transmembrane transporter activity"/>
    <property type="evidence" value="ECO:0007669"/>
    <property type="project" value="InterPro"/>
</dbReference>
<dbReference type="CDD" id="cd06579">
    <property type="entry name" value="TM_PBP1_transp_AraH_like"/>
    <property type="match status" value="1"/>
</dbReference>
<evidence type="ECO:0000256" key="3">
    <source>
        <dbReference type="ARBA" id="ARBA00022448"/>
    </source>
</evidence>
<organism evidence="12 13">
    <name type="scientific">Bacillus benzoevorans</name>
    <dbReference type="NCBI Taxonomy" id="1456"/>
    <lineage>
        <taxon>Bacteria</taxon>
        <taxon>Bacillati</taxon>
        <taxon>Bacillota</taxon>
        <taxon>Bacilli</taxon>
        <taxon>Bacillales</taxon>
        <taxon>Bacillaceae</taxon>
        <taxon>Bacillus</taxon>
    </lineage>
</organism>
<gene>
    <name evidence="12" type="ORF">HNR53_000626</name>
</gene>
<keyword evidence="13" id="KW-1185">Reference proteome</keyword>
<protein>
    <recommendedName>
        <fullName evidence="10">Autoinducer 2 import system permease protein LsrC</fullName>
    </recommendedName>
</protein>
<dbReference type="RefSeq" id="WP_184522661.1">
    <property type="nucleotide sequence ID" value="NZ_JACHGK010000001.1"/>
</dbReference>
<evidence type="ECO:0000256" key="10">
    <source>
        <dbReference type="ARBA" id="ARBA00039382"/>
    </source>
</evidence>
<evidence type="ECO:0000256" key="7">
    <source>
        <dbReference type="ARBA" id="ARBA00022989"/>
    </source>
</evidence>
<keyword evidence="4" id="KW-1003">Cell membrane</keyword>
<name>A0A7X0HNH1_9BACI</name>
<feature type="transmembrane region" description="Helical" evidence="11">
    <location>
        <begin position="207"/>
        <end position="229"/>
    </location>
</feature>
<keyword evidence="5" id="KW-0997">Cell inner membrane</keyword>
<evidence type="ECO:0000313" key="12">
    <source>
        <dbReference type="EMBL" id="MBB6444038.1"/>
    </source>
</evidence>
<keyword evidence="6 11" id="KW-0812">Transmembrane</keyword>
<dbReference type="Proteomes" id="UP000531594">
    <property type="component" value="Unassembled WGS sequence"/>
</dbReference>
<dbReference type="PANTHER" id="PTHR32196">
    <property type="entry name" value="ABC TRANSPORTER PERMEASE PROTEIN YPHD-RELATED-RELATED"/>
    <property type="match status" value="1"/>
</dbReference>
<evidence type="ECO:0000256" key="8">
    <source>
        <dbReference type="ARBA" id="ARBA00023136"/>
    </source>
</evidence>
<keyword evidence="3" id="KW-0813">Transport</keyword>
<dbReference type="PANTHER" id="PTHR32196:SF29">
    <property type="entry name" value="AUTOINDUCER 2 IMPORT SYSTEM PERMEASE PROTEIN LSRC"/>
    <property type="match status" value="1"/>
</dbReference>
<evidence type="ECO:0000256" key="4">
    <source>
        <dbReference type="ARBA" id="ARBA00022475"/>
    </source>
</evidence>
<feature type="transmembrane region" description="Helical" evidence="11">
    <location>
        <begin position="114"/>
        <end position="134"/>
    </location>
</feature>
<proteinExistence type="predicted"/>
<feature type="transmembrane region" description="Helical" evidence="11">
    <location>
        <begin position="43"/>
        <end position="59"/>
    </location>
</feature>
<comment type="caution">
    <text evidence="12">The sequence shown here is derived from an EMBL/GenBank/DDBJ whole genome shotgun (WGS) entry which is preliminary data.</text>
</comment>
<comment type="function">
    <text evidence="9">Part of the ABC transporter complex LsrABCD involved in autoinducer 2 (AI-2) import. Probably responsible for the translocation of the substrate across the membrane.</text>
</comment>
<reference evidence="12 13" key="1">
    <citation type="submission" date="2020-08" db="EMBL/GenBank/DDBJ databases">
        <title>Genomic Encyclopedia of Type Strains, Phase IV (KMG-IV): sequencing the most valuable type-strain genomes for metagenomic binning, comparative biology and taxonomic classification.</title>
        <authorList>
            <person name="Goeker M."/>
        </authorList>
    </citation>
    <scope>NUCLEOTIDE SEQUENCE [LARGE SCALE GENOMIC DNA]</scope>
    <source>
        <strain evidence="12 13">DSM 5391</strain>
    </source>
</reference>
<dbReference type="Pfam" id="PF02653">
    <property type="entry name" value="BPD_transp_2"/>
    <property type="match status" value="1"/>
</dbReference>